<comment type="caution">
    <text evidence="1">The sequence shown here is derived from an EMBL/GenBank/DDBJ whole genome shotgun (WGS) entry which is preliminary data.</text>
</comment>
<dbReference type="PANTHER" id="PTHR33103">
    <property type="entry name" value="OS01G0153900 PROTEIN"/>
    <property type="match status" value="1"/>
</dbReference>
<accession>A0A9Q0KQ14</accession>
<reference evidence="1" key="1">
    <citation type="journal article" date="2023" name="Plant J.">
        <title>The genome of the king protea, Protea cynaroides.</title>
        <authorList>
            <person name="Chang J."/>
            <person name="Duong T.A."/>
            <person name="Schoeman C."/>
            <person name="Ma X."/>
            <person name="Roodt D."/>
            <person name="Barker N."/>
            <person name="Li Z."/>
            <person name="Van de Peer Y."/>
            <person name="Mizrachi E."/>
        </authorList>
    </citation>
    <scope>NUCLEOTIDE SEQUENCE</scope>
    <source>
        <tissue evidence="1">Young leaves</tissue>
    </source>
</reference>
<gene>
    <name evidence="1" type="ORF">NE237_007882</name>
</gene>
<dbReference type="Pfam" id="PF05056">
    <property type="entry name" value="DUF674"/>
    <property type="match status" value="1"/>
</dbReference>
<dbReference type="InterPro" id="IPR007750">
    <property type="entry name" value="DUF674"/>
</dbReference>
<dbReference type="AlphaFoldDB" id="A0A9Q0KQ14"/>
<proteinExistence type="predicted"/>
<evidence type="ECO:0000313" key="2">
    <source>
        <dbReference type="Proteomes" id="UP001141806"/>
    </source>
</evidence>
<protein>
    <recommendedName>
        <fullName evidence="3">DUF674 domain-containing protein</fullName>
    </recommendedName>
</protein>
<dbReference type="PANTHER" id="PTHR33103:SF27">
    <property type="entry name" value="OS04G0594700 PROTEIN"/>
    <property type="match status" value="1"/>
</dbReference>
<dbReference type="EMBL" id="JAMYWD010000004">
    <property type="protein sequence ID" value="KAJ4974708.1"/>
    <property type="molecule type" value="Genomic_DNA"/>
</dbReference>
<evidence type="ECO:0000313" key="1">
    <source>
        <dbReference type="EMBL" id="KAJ4974708.1"/>
    </source>
</evidence>
<dbReference type="Proteomes" id="UP001141806">
    <property type="component" value="Unassembled WGS sequence"/>
</dbReference>
<dbReference type="OrthoDB" id="1277335at2759"/>
<organism evidence="1 2">
    <name type="scientific">Protea cynaroides</name>
    <dbReference type="NCBI Taxonomy" id="273540"/>
    <lineage>
        <taxon>Eukaryota</taxon>
        <taxon>Viridiplantae</taxon>
        <taxon>Streptophyta</taxon>
        <taxon>Embryophyta</taxon>
        <taxon>Tracheophyta</taxon>
        <taxon>Spermatophyta</taxon>
        <taxon>Magnoliopsida</taxon>
        <taxon>Proteales</taxon>
        <taxon>Proteaceae</taxon>
        <taxon>Protea</taxon>
    </lineage>
</organism>
<keyword evidence="2" id="KW-1185">Reference proteome</keyword>
<evidence type="ECO:0008006" key="3">
    <source>
        <dbReference type="Google" id="ProtNLM"/>
    </source>
</evidence>
<name>A0A9Q0KQ14_9MAGN</name>
<sequence>MASQGSQNISLKLLIDKEHNKVVMAETNSDFVDILCSFLTMPMGTIVRLISKQPQPATIGSMTTLYKEMEKLEGQFLQNLAFKHLLLHPRNPCEDDCRKLKVNLDDRKPSKYYICADWNCSRRWNGGLYSIFKNARCNCGKMMDKEISMEKEDVAARSEGYEIFVPGMTKYMVTDDLQVEPMSPSAALILLHKLGLKDMNSLKETTLSIGSEEILTLLKGSLLSKTPLTNLFIKKQIFTVEDLKFEMGNAVQFQGSDKSATDMTLKLVISHSMKKVLYAEVGEDMVDFLFSFLTVPLGSILKLLGGNSSLGSMDNMYKSLKQSEIRSYSLLNLLKEPSLYHGYRCRRNPLGLTDEQCPSLWCRSYIGPETEYTSYTGNLTIEKTSVKPDVMEQELSLLNFVNPVSPTGSTKSEGGFLKGPTMFMVTDDLVFTPLHSMWSLSFLKSTKVPLDDLKVFTVNVGRGHVLRLLKASLFSKSVLTDVFVKVGSKSPKQEYKS</sequence>